<evidence type="ECO:0000256" key="1">
    <source>
        <dbReference type="ARBA" id="ARBA00001961"/>
    </source>
</evidence>
<gene>
    <name evidence="5" type="ORF">FEK34_12770</name>
    <name evidence="6" type="ORF">FEK35_02900</name>
</gene>
<evidence type="ECO:0000256" key="2">
    <source>
        <dbReference type="ARBA" id="ARBA00022964"/>
    </source>
</evidence>
<dbReference type="InterPro" id="IPR044862">
    <property type="entry name" value="Pro_4_hyd_alph_FE2OG_OXY"/>
</dbReference>
<dbReference type="Gene3D" id="2.60.120.620">
    <property type="entry name" value="q2cbj1_9rhob like domain"/>
    <property type="match status" value="1"/>
</dbReference>
<dbReference type="Pfam" id="PF13640">
    <property type="entry name" value="2OG-FeII_Oxy_3"/>
    <property type="match status" value="1"/>
</dbReference>
<proteinExistence type="predicted"/>
<evidence type="ECO:0000313" key="6">
    <source>
        <dbReference type="EMBL" id="TLG18070.1"/>
    </source>
</evidence>
<dbReference type="GO" id="GO:0051213">
    <property type="term" value="F:dioxygenase activity"/>
    <property type="evidence" value="ECO:0007669"/>
    <property type="project" value="UniProtKB-KW"/>
</dbReference>
<comment type="caution">
    <text evidence="6">The sequence shown here is derived from an EMBL/GenBank/DDBJ whole genome shotgun (WGS) entry which is preliminary data.</text>
</comment>
<name>A0A5R8PLF0_9NOCA</name>
<dbReference type="EMBL" id="VBUT01000004">
    <property type="protein sequence ID" value="TLF78662.1"/>
    <property type="molecule type" value="Genomic_DNA"/>
</dbReference>
<dbReference type="Proteomes" id="UP000306378">
    <property type="component" value="Unassembled WGS sequence"/>
</dbReference>
<dbReference type="GO" id="GO:0016705">
    <property type="term" value="F:oxidoreductase activity, acting on paired donors, with incorporation or reduction of molecular oxygen"/>
    <property type="evidence" value="ECO:0007669"/>
    <property type="project" value="InterPro"/>
</dbReference>
<dbReference type="OrthoDB" id="9783171at2"/>
<keyword evidence="2" id="KW-0223">Dioxygenase</keyword>
<keyword evidence="3" id="KW-0560">Oxidoreductase</keyword>
<dbReference type="AlphaFoldDB" id="A0A5R8PLF0"/>
<dbReference type="GO" id="GO:0005506">
    <property type="term" value="F:iron ion binding"/>
    <property type="evidence" value="ECO:0007669"/>
    <property type="project" value="InterPro"/>
</dbReference>
<protein>
    <submittedName>
        <fullName evidence="6">2OG-Fe(II) oxygenase</fullName>
    </submittedName>
</protein>
<evidence type="ECO:0000259" key="4">
    <source>
        <dbReference type="SMART" id="SM00702"/>
    </source>
</evidence>
<dbReference type="GO" id="GO:0031418">
    <property type="term" value="F:L-ascorbic acid binding"/>
    <property type="evidence" value="ECO:0007669"/>
    <property type="project" value="InterPro"/>
</dbReference>
<evidence type="ECO:0000313" key="5">
    <source>
        <dbReference type="EMBL" id="TLF78662.1"/>
    </source>
</evidence>
<evidence type="ECO:0000313" key="7">
    <source>
        <dbReference type="Proteomes" id="UP000306378"/>
    </source>
</evidence>
<dbReference type="RefSeq" id="WP_138448021.1">
    <property type="nucleotide sequence ID" value="NZ_VBUT01000004.1"/>
</dbReference>
<comment type="cofactor">
    <cofactor evidence="1">
        <name>L-ascorbate</name>
        <dbReference type="ChEBI" id="CHEBI:38290"/>
    </cofactor>
</comment>
<evidence type="ECO:0000256" key="3">
    <source>
        <dbReference type="ARBA" id="ARBA00023002"/>
    </source>
</evidence>
<dbReference type="Proteomes" id="UP000308349">
    <property type="component" value="Unassembled WGS sequence"/>
</dbReference>
<reference evidence="7 8" key="1">
    <citation type="submission" date="2019-05" db="EMBL/GenBank/DDBJ databases">
        <title>Genomes sequences of two Nocardia cyriacigeorgica environmental isolates, type strains Nocardia asteroides ATCC 19247 and Nocardia cyriacigeorgica DSM 44484.</title>
        <authorList>
            <person name="Vautrin F."/>
            <person name="Bergeron E."/>
            <person name="Dubost A."/>
            <person name="Abrouk D."/>
            <person name="Rodriguez Nava V."/>
            <person name="Pujic P."/>
        </authorList>
    </citation>
    <scope>NUCLEOTIDE SEQUENCE [LARGE SCALE GENOMIC DNA]</scope>
    <source>
        <strain evidence="6 8">EML 1456</strain>
        <strain evidence="5 7">EML 446</strain>
    </source>
</reference>
<evidence type="ECO:0000313" key="8">
    <source>
        <dbReference type="Proteomes" id="UP000308349"/>
    </source>
</evidence>
<dbReference type="SMART" id="SM00702">
    <property type="entry name" value="P4Hc"/>
    <property type="match status" value="1"/>
</dbReference>
<accession>A0A5R8PLF0</accession>
<organism evidence="6 8">
    <name type="scientific">Nocardia cyriacigeorgica</name>
    <dbReference type="NCBI Taxonomy" id="135487"/>
    <lineage>
        <taxon>Bacteria</taxon>
        <taxon>Bacillati</taxon>
        <taxon>Actinomycetota</taxon>
        <taxon>Actinomycetes</taxon>
        <taxon>Mycobacteriales</taxon>
        <taxon>Nocardiaceae</taxon>
        <taxon>Nocardia</taxon>
    </lineage>
</organism>
<feature type="domain" description="Prolyl 4-hydroxylase alpha subunit" evidence="4">
    <location>
        <begin position="32"/>
        <end position="242"/>
    </location>
</feature>
<dbReference type="InterPro" id="IPR006620">
    <property type="entry name" value="Pro_4_hyd_alph"/>
</dbReference>
<dbReference type="EMBL" id="VBUU01000001">
    <property type="protein sequence ID" value="TLG18070.1"/>
    <property type="molecule type" value="Genomic_DNA"/>
</dbReference>
<sequence length="260" mass="28883">MAGESERRAAAPQWFADLLGSRHWIRRTEPFPHVYARDVFAPEFYRRLADEFDRARREHADRFAKVADNYGASGIRLTELSNGPLAVFQSREWHDMIAGVAGVEATGDVEASLHSHPVDSPRGWPHNDLAPAWFAGAAPGPGEVRVPEPSVDTKTGPRSTDIAARETVRAVTLLFYLANDPWEPGGGGETALFSRGERGARPAKLVPPLNNSLVMFECTPRSWHAFAGANTAERNCVVMWLHRPKADVVRRWGGDRIVQW</sequence>